<dbReference type="Proteomes" id="UP000290365">
    <property type="component" value="Chromosome"/>
</dbReference>
<keyword evidence="3 6" id="KW-0812">Transmembrane</keyword>
<dbReference type="InterPro" id="IPR001046">
    <property type="entry name" value="NRAMP_fam"/>
</dbReference>
<feature type="transmembrane region" description="Helical" evidence="6">
    <location>
        <begin position="40"/>
        <end position="64"/>
    </location>
</feature>
<dbReference type="PANTHER" id="PTHR11706">
    <property type="entry name" value="SOLUTE CARRIER PROTEIN FAMILY 11 MEMBER"/>
    <property type="match status" value="1"/>
</dbReference>
<sequence>MKRVWHLLRKALQVLGPGLITGSSDDDPSGIGTYSTAGAGFGFATLWTALITFPLMAAVQVICARIGLVSGMGLAGVVRKHYARWLLYPIVCGLVIANTINAGADIGAIAAAINLLVPIPAVFFVIPTALALVGLQIWGSYRLITRIFKWLTLSLLAYIATAFFVKPDMLAVLKGTFVPTIQLNANFLSTLVAILGTTISPYLFFWQASSEVEDQESKQKHSILQRRGTTARQLRHAAWDVDIGMLFSNLVMYFIILTTAATLFKAGKTQVPSATDVALALRPLAGNGASILLALGLIGSGMLAVPILTGSSAYVMAEAFEWPGGLNKKPHQARRFYIVIALSTLLGMLINFFGFNPIAALFWTALINGLLAPPLMLVIMLIANNRKVMGDKTNGFWLNFLGWIATLLMSAAAIVFLLTAGQGS</sequence>
<dbReference type="GO" id="GO:0005886">
    <property type="term" value="C:plasma membrane"/>
    <property type="evidence" value="ECO:0007669"/>
    <property type="project" value="TreeGrafter"/>
</dbReference>
<feature type="transmembrane region" description="Helical" evidence="6">
    <location>
        <begin position="109"/>
        <end position="135"/>
    </location>
</feature>
<evidence type="ECO:0000256" key="1">
    <source>
        <dbReference type="ARBA" id="ARBA00004141"/>
    </source>
</evidence>
<evidence type="ECO:0000313" key="7">
    <source>
        <dbReference type="EMBL" id="QBD78928.1"/>
    </source>
</evidence>
<evidence type="ECO:0000256" key="3">
    <source>
        <dbReference type="ARBA" id="ARBA00022692"/>
    </source>
</evidence>
<keyword evidence="2" id="KW-0813">Transport</keyword>
<proteinExistence type="predicted"/>
<dbReference type="GO" id="GO:0005384">
    <property type="term" value="F:manganese ion transmembrane transporter activity"/>
    <property type="evidence" value="ECO:0007669"/>
    <property type="project" value="TreeGrafter"/>
</dbReference>
<keyword evidence="8" id="KW-1185">Reference proteome</keyword>
<accession>A0A4P6JTM7</accession>
<feature type="transmembrane region" description="Helical" evidence="6">
    <location>
        <begin position="336"/>
        <end position="355"/>
    </location>
</feature>
<keyword evidence="4 6" id="KW-1133">Transmembrane helix</keyword>
<gene>
    <name evidence="7" type="ORF">EPA93_24265</name>
</gene>
<evidence type="ECO:0000256" key="5">
    <source>
        <dbReference type="ARBA" id="ARBA00023136"/>
    </source>
</evidence>
<keyword evidence="5 6" id="KW-0472">Membrane</keyword>
<feature type="transmembrane region" description="Helical" evidence="6">
    <location>
        <begin position="291"/>
        <end position="315"/>
    </location>
</feature>
<dbReference type="RefSeq" id="WP_129889981.1">
    <property type="nucleotide sequence ID" value="NZ_CP035758.1"/>
</dbReference>
<evidence type="ECO:0000256" key="6">
    <source>
        <dbReference type="SAM" id="Phobius"/>
    </source>
</evidence>
<organism evidence="7 8">
    <name type="scientific">Ktedonosporobacter rubrisoli</name>
    <dbReference type="NCBI Taxonomy" id="2509675"/>
    <lineage>
        <taxon>Bacteria</taxon>
        <taxon>Bacillati</taxon>
        <taxon>Chloroflexota</taxon>
        <taxon>Ktedonobacteria</taxon>
        <taxon>Ktedonobacterales</taxon>
        <taxon>Ktedonosporobacteraceae</taxon>
        <taxon>Ktedonosporobacter</taxon>
    </lineage>
</organism>
<dbReference type="Pfam" id="PF01566">
    <property type="entry name" value="Nramp"/>
    <property type="match status" value="1"/>
</dbReference>
<dbReference type="KEGG" id="kbs:EPA93_24265"/>
<evidence type="ECO:0000256" key="4">
    <source>
        <dbReference type="ARBA" id="ARBA00022989"/>
    </source>
</evidence>
<feature type="transmembrane region" description="Helical" evidence="6">
    <location>
        <begin position="185"/>
        <end position="205"/>
    </location>
</feature>
<feature type="transmembrane region" description="Helical" evidence="6">
    <location>
        <begin position="147"/>
        <end position="165"/>
    </location>
</feature>
<feature type="transmembrane region" description="Helical" evidence="6">
    <location>
        <begin position="243"/>
        <end position="264"/>
    </location>
</feature>
<dbReference type="PANTHER" id="PTHR11706:SF33">
    <property type="entry name" value="NATURAL RESISTANCE-ASSOCIATED MACROPHAGE PROTEIN 2"/>
    <property type="match status" value="1"/>
</dbReference>
<dbReference type="OrthoDB" id="141480at2"/>
<protein>
    <submittedName>
        <fullName evidence="7">Divalent metal cation transporter</fullName>
    </submittedName>
</protein>
<name>A0A4P6JTM7_KTERU</name>
<dbReference type="AlphaFoldDB" id="A0A4P6JTM7"/>
<dbReference type="EMBL" id="CP035758">
    <property type="protein sequence ID" value="QBD78928.1"/>
    <property type="molecule type" value="Genomic_DNA"/>
</dbReference>
<evidence type="ECO:0000313" key="8">
    <source>
        <dbReference type="Proteomes" id="UP000290365"/>
    </source>
</evidence>
<feature type="transmembrane region" description="Helical" evidence="6">
    <location>
        <begin position="361"/>
        <end position="384"/>
    </location>
</feature>
<reference evidence="7 8" key="1">
    <citation type="submission" date="2019-01" db="EMBL/GenBank/DDBJ databases">
        <title>Ktedonosporobacter rubrisoli SCAWS-G2.</title>
        <authorList>
            <person name="Huang Y."/>
            <person name="Yan B."/>
        </authorList>
    </citation>
    <scope>NUCLEOTIDE SEQUENCE [LARGE SCALE GENOMIC DNA]</scope>
    <source>
        <strain evidence="7 8">SCAWS-G2</strain>
    </source>
</reference>
<dbReference type="GO" id="GO:0015086">
    <property type="term" value="F:cadmium ion transmembrane transporter activity"/>
    <property type="evidence" value="ECO:0007669"/>
    <property type="project" value="TreeGrafter"/>
</dbReference>
<dbReference type="GO" id="GO:0034755">
    <property type="term" value="P:iron ion transmembrane transport"/>
    <property type="evidence" value="ECO:0007669"/>
    <property type="project" value="TreeGrafter"/>
</dbReference>
<feature type="transmembrane region" description="Helical" evidence="6">
    <location>
        <begin position="85"/>
        <end position="103"/>
    </location>
</feature>
<evidence type="ECO:0000256" key="2">
    <source>
        <dbReference type="ARBA" id="ARBA00022448"/>
    </source>
</evidence>
<comment type="subcellular location">
    <subcellularLocation>
        <location evidence="1">Membrane</location>
        <topology evidence="1">Multi-pass membrane protein</topology>
    </subcellularLocation>
</comment>
<feature type="transmembrane region" description="Helical" evidence="6">
    <location>
        <begin position="396"/>
        <end position="418"/>
    </location>
</feature>